<protein>
    <submittedName>
        <fullName evidence="1">Uncharacterized protein</fullName>
    </submittedName>
</protein>
<proteinExistence type="predicted"/>
<evidence type="ECO:0000313" key="2">
    <source>
        <dbReference type="Proteomes" id="UP000824540"/>
    </source>
</evidence>
<dbReference type="Proteomes" id="UP000824540">
    <property type="component" value="Unassembled WGS sequence"/>
</dbReference>
<reference evidence="1" key="1">
    <citation type="thesis" date="2021" institute="BYU ScholarsArchive" country="Provo, UT, USA">
        <title>Applications of and Algorithms for Genome Assembly and Genomic Analyses with an Emphasis on Marine Teleosts.</title>
        <authorList>
            <person name="Pickett B.D."/>
        </authorList>
    </citation>
    <scope>NUCLEOTIDE SEQUENCE</scope>
    <source>
        <strain evidence="1">HI-2016</strain>
    </source>
</reference>
<gene>
    <name evidence="1" type="ORF">JZ751_020910</name>
</gene>
<name>A0A8T2PKR9_9TELE</name>
<evidence type="ECO:0000313" key="1">
    <source>
        <dbReference type="EMBL" id="KAG9352496.1"/>
    </source>
</evidence>
<organism evidence="1 2">
    <name type="scientific">Albula glossodonta</name>
    <name type="common">roundjaw bonefish</name>
    <dbReference type="NCBI Taxonomy" id="121402"/>
    <lineage>
        <taxon>Eukaryota</taxon>
        <taxon>Metazoa</taxon>
        <taxon>Chordata</taxon>
        <taxon>Craniata</taxon>
        <taxon>Vertebrata</taxon>
        <taxon>Euteleostomi</taxon>
        <taxon>Actinopterygii</taxon>
        <taxon>Neopterygii</taxon>
        <taxon>Teleostei</taxon>
        <taxon>Albuliformes</taxon>
        <taxon>Albulidae</taxon>
        <taxon>Albula</taxon>
    </lineage>
</organism>
<sequence>MKHWSTVTAADALLEPMSETLKVEGGQLHAIVAPCQAGLMVGAGGGVWGETLSSHSAQGESSS</sequence>
<dbReference type="AlphaFoldDB" id="A0A8T2PKR9"/>
<comment type="caution">
    <text evidence="1">The sequence shown here is derived from an EMBL/GenBank/DDBJ whole genome shotgun (WGS) entry which is preliminary data.</text>
</comment>
<accession>A0A8T2PKR9</accession>
<dbReference type="EMBL" id="JAFBMS010000005">
    <property type="protein sequence ID" value="KAG9352496.1"/>
    <property type="molecule type" value="Genomic_DNA"/>
</dbReference>
<keyword evidence="2" id="KW-1185">Reference proteome</keyword>